<dbReference type="EMBL" id="JALJOQ010000161">
    <property type="protein sequence ID" value="KAK9792665.1"/>
    <property type="molecule type" value="Genomic_DNA"/>
</dbReference>
<reference evidence="2 3" key="1">
    <citation type="journal article" date="2024" name="Nat. Commun.">
        <title>Phylogenomics reveals the evolutionary origins of lichenization in chlorophyte algae.</title>
        <authorList>
            <person name="Puginier C."/>
            <person name="Libourel C."/>
            <person name="Otte J."/>
            <person name="Skaloud P."/>
            <person name="Haon M."/>
            <person name="Grisel S."/>
            <person name="Petersen M."/>
            <person name="Berrin J.G."/>
            <person name="Delaux P.M."/>
            <person name="Dal Grande F."/>
            <person name="Keller J."/>
        </authorList>
    </citation>
    <scope>NUCLEOTIDE SEQUENCE [LARGE SCALE GENOMIC DNA]</scope>
    <source>
        <strain evidence="2 3">SAG 2036</strain>
    </source>
</reference>
<name>A0AAW1NRF2_9CHLO</name>
<dbReference type="Proteomes" id="UP001465755">
    <property type="component" value="Unassembled WGS sequence"/>
</dbReference>
<gene>
    <name evidence="2" type="ORF">WJX73_003756</name>
</gene>
<evidence type="ECO:0000256" key="1">
    <source>
        <dbReference type="SAM" id="MobiDB-lite"/>
    </source>
</evidence>
<proteinExistence type="predicted"/>
<dbReference type="AlphaFoldDB" id="A0AAW1NRF2"/>
<sequence length="204" mass="22133">MDNGTAAIQTCLCVAIQSDKASEKTLENVVTEVLTWQSSGIFTKKLHLVHIVLLPPDSEHDAEEARSKAKKFMAKRFLPILDKLPDSCDWELHVLTITQPVLEGDTNRTTHSAKSKKLVAAALCQRAKKLNATELIINKHDKKEHGLSGKRLAEKVIKYSTIPGVKSLVGRASFGAHDRLSDTGSSEVSSAAKSSEDSGPHAGQ</sequence>
<feature type="region of interest" description="Disordered" evidence="1">
    <location>
        <begin position="176"/>
        <end position="204"/>
    </location>
</feature>
<accession>A0AAW1NRF2</accession>
<evidence type="ECO:0000313" key="3">
    <source>
        <dbReference type="Proteomes" id="UP001465755"/>
    </source>
</evidence>
<protein>
    <recommendedName>
        <fullName evidence="4">Universal stress protein</fullName>
    </recommendedName>
</protein>
<organism evidence="2 3">
    <name type="scientific">Symbiochloris irregularis</name>
    <dbReference type="NCBI Taxonomy" id="706552"/>
    <lineage>
        <taxon>Eukaryota</taxon>
        <taxon>Viridiplantae</taxon>
        <taxon>Chlorophyta</taxon>
        <taxon>core chlorophytes</taxon>
        <taxon>Trebouxiophyceae</taxon>
        <taxon>Trebouxiales</taxon>
        <taxon>Trebouxiaceae</taxon>
        <taxon>Symbiochloris</taxon>
    </lineage>
</organism>
<comment type="caution">
    <text evidence="2">The sequence shown here is derived from an EMBL/GenBank/DDBJ whole genome shotgun (WGS) entry which is preliminary data.</text>
</comment>
<keyword evidence="3" id="KW-1185">Reference proteome</keyword>
<evidence type="ECO:0000313" key="2">
    <source>
        <dbReference type="EMBL" id="KAK9792665.1"/>
    </source>
</evidence>
<evidence type="ECO:0008006" key="4">
    <source>
        <dbReference type="Google" id="ProtNLM"/>
    </source>
</evidence>
<feature type="compositionally biased region" description="Basic and acidic residues" evidence="1">
    <location>
        <begin position="194"/>
        <end position="204"/>
    </location>
</feature>